<keyword evidence="12" id="KW-1207">Sterol metabolism</keyword>
<name>A0A0N4V5W7_ENTVE</name>
<dbReference type="PROSITE" id="PS50156">
    <property type="entry name" value="SSD"/>
    <property type="match status" value="1"/>
</dbReference>
<dbReference type="InterPro" id="IPR053956">
    <property type="entry name" value="NPC1_MLD"/>
</dbReference>
<dbReference type="Gene3D" id="1.20.1640.10">
    <property type="entry name" value="Multidrug efflux transporter AcrB transmembrane domain"/>
    <property type="match status" value="2"/>
</dbReference>
<dbReference type="OrthoDB" id="6510177at2759"/>
<feature type="transmembrane region" description="Helical" evidence="16">
    <location>
        <begin position="673"/>
        <end position="693"/>
    </location>
</feature>
<evidence type="ECO:0000256" key="6">
    <source>
        <dbReference type="ARBA" id="ARBA00022729"/>
    </source>
</evidence>
<dbReference type="PANTHER" id="PTHR45727:SF2">
    <property type="entry name" value="NPC INTRACELLULAR CHOLESTEROL TRANSPORTER 1"/>
    <property type="match status" value="1"/>
</dbReference>
<dbReference type="GO" id="GO:0008203">
    <property type="term" value="P:cholesterol metabolic process"/>
    <property type="evidence" value="ECO:0007669"/>
    <property type="project" value="UniProtKB-KW"/>
</dbReference>
<dbReference type="InterPro" id="IPR004765">
    <property type="entry name" value="NPC1-like"/>
</dbReference>
<keyword evidence="19" id="KW-1185">Reference proteome</keyword>
<keyword evidence="8" id="KW-0445">Lipid transport</keyword>
<feature type="domain" description="SSD" evidence="17">
    <location>
        <begin position="558"/>
        <end position="727"/>
    </location>
</feature>
<keyword evidence="3" id="KW-0813">Transport</keyword>
<organism evidence="20">
    <name type="scientific">Enterobius vermicularis</name>
    <name type="common">Human pinworm</name>
    <dbReference type="NCBI Taxonomy" id="51028"/>
    <lineage>
        <taxon>Eukaryota</taxon>
        <taxon>Metazoa</taxon>
        <taxon>Ecdysozoa</taxon>
        <taxon>Nematoda</taxon>
        <taxon>Chromadorea</taxon>
        <taxon>Rhabditida</taxon>
        <taxon>Spirurina</taxon>
        <taxon>Oxyuridomorpha</taxon>
        <taxon>Oxyuroidea</taxon>
        <taxon>Oxyuridae</taxon>
        <taxon>Enterobius</taxon>
    </lineage>
</organism>
<evidence type="ECO:0000313" key="19">
    <source>
        <dbReference type="Proteomes" id="UP000274131"/>
    </source>
</evidence>
<feature type="transmembrane region" description="Helical" evidence="16">
    <location>
        <begin position="1043"/>
        <end position="1062"/>
    </location>
</feature>
<keyword evidence="4" id="KW-0153">Cholesterol metabolism</keyword>
<comment type="similarity">
    <text evidence="2">Belongs to the patched family.</text>
</comment>
<reference evidence="20" key="1">
    <citation type="submission" date="2017-02" db="UniProtKB">
        <authorList>
            <consortium name="WormBaseParasite"/>
        </authorList>
    </citation>
    <scope>IDENTIFICATION</scope>
</reference>
<dbReference type="GO" id="GO:0005319">
    <property type="term" value="F:lipid transporter activity"/>
    <property type="evidence" value="ECO:0007669"/>
    <property type="project" value="InterPro"/>
</dbReference>
<keyword evidence="13" id="KW-0325">Glycoprotein</keyword>
<dbReference type="Proteomes" id="UP000274131">
    <property type="component" value="Unassembled WGS sequence"/>
</dbReference>
<evidence type="ECO:0000256" key="11">
    <source>
        <dbReference type="ARBA" id="ARBA00023157"/>
    </source>
</evidence>
<dbReference type="WBParaSite" id="EVEC_0000563601-mRNA-1">
    <property type="protein sequence ID" value="EVEC_0000563601-mRNA-1"/>
    <property type="gene ID" value="EVEC_0000563601"/>
</dbReference>
<feature type="transmembrane region" description="Helical" evidence="16">
    <location>
        <begin position="210"/>
        <end position="235"/>
    </location>
</feature>
<dbReference type="Pfam" id="PF16414">
    <property type="entry name" value="NPC1_N"/>
    <property type="match status" value="1"/>
</dbReference>
<comment type="subcellular location">
    <subcellularLocation>
        <location evidence="1">Endomembrane system</location>
        <topology evidence="1">Multi-pass membrane protein</topology>
    </subcellularLocation>
</comment>
<evidence type="ECO:0000313" key="20">
    <source>
        <dbReference type="WBParaSite" id="EVEC_0000563601-mRNA-1"/>
    </source>
</evidence>
<keyword evidence="7 16" id="KW-1133">Transmembrane helix</keyword>
<keyword evidence="14" id="KW-0753">Steroid metabolism</keyword>
<evidence type="ECO:0000256" key="5">
    <source>
        <dbReference type="ARBA" id="ARBA00022692"/>
    </source>
</evidence>
<gene>
    <name evidence="18" type="ORF">EVEC_LOCUS5247</name>
</gene>
<proteinExistence type="inferred from homology"/>
<dbReference type="FunFam" id="1.20.1640.10:FF:000008">
    <property type="entry name" value="NPC intracellular cholesterol transporter 1"/>
    <property type="match status" value="1"/>
</dbReference>
<evidence type="ECO:0000256" key="12">
    <source>
        <dbReference type="ARBA" id="ARBA00023166"/>
    </source>
</evidence>
<feature type="transmembrane region" description="Helical" evidence="16">
    <location>
        <begin position="1069"/>
        <end position="1088"/>
    </location>
</feature>
<dbReference type="STRING" id="51028.A0A0N4V5W7"/>
<feature type="transmembrane region" description="Helical" evidence="16">
    <location>
        <begin position="559"/>
        <end position="577"/>
    </location>
</feature>
<feature type="transmembrane region" description="Helical" evidence="16">
    <location>
        <begin position="1132"/>
        <end position="1160"/>
    </location>
</feature>
<evidence type="ECO:0000256" key="4">
    <source>
        <dbReference type="ARBA" id="ARBA00022548"/>
    </source>
</evidence>
<evidence type="ECO:0000256" key="16">
    <source>
        <dbReference type="SAM" id="Phobius"/>
    </source>
</evidence>
<dbReference type="GO" id="GO:0015918">
    <property type="term" value="P:sterol transport"/>
    <property type="evidence" value="ECO:0007669"/>
    <property type="project" value="TreeGrafter"/>
</dbReference>
<feature type="transmembrane region" description="Helical" evidence="16">
    <location>
        <begin position="634"/>
        <end position="652"/>
    </location>
</feature>
<reference evidence="18 19" key="2">
    <citation type="submission" date="2018-10" db="EMBL/GenBank/DDBJ databases">
        <authorList>
            <consortium name="Pathogen Informatics"/>
        </authorList>
    </citation>
    <scope>NUCLEOTIDE SEQUENCE [LARGE SCALE GENOMIC DNA]</scope>
</reference>
<keyword evidence="10 16" id="KW-0472">Membrane</keyword>
<dbReference type="InterPro" id="IPR000731">
    <property type="entry name" value="SSD"/>
</dbReference>
<accession>A0A0N4V5W7</accession>
<dbReference type="GO" id="GO:0015485">
    <property type="term" value="F:cholesterol binding"/>
    <property type="evidence" value="ECO:0007669"/>
    <property type="project" value="TreeGrafter"/>
</dbReference>
<keyword evidence="11" id="KW-1015">Disulfide bond</keyword>
<dbReference type="SUPFAM" id="SSF82866">
    <property type="entry name" value="Multidrug efflux transporter AcrB transmembrane domain"/>
    <property type="match status" value="2"/>
</dbReference>
<sequence>MDSFMSDGNKDFCCDEEQVLLLSKQLTLPNQLLGRCPSCKFNFFQIWCDFTCSPRQSDFVQIIETRNDSALLPNKTAYVAEVEYYVKDSYANGLLDSCRNVYTSGTFALNMLCGGADREECTSERLFSFLGTQNRDVGVPFNIRFITTRDHTLTGKQMYPPTSTITRCSEAPYPSTSPCSCQDCPAACSASQPYPKITQEKCEIASVDCMVVLSFAAFAAFCFAVGFFTTVHYALRKDHEADLSDFKPAMAGIADGDLGNVESLGSWIESQLEVMCAHYGELCTRRPLAVFAFGLCVALVCSTGLVLVRFTTDPIELWSSEDSRARREKNFFDANFGPFYRTEQIIVFPHDQSFFPRTDVNDQFLETYYGPALRKNFLMSVLELQTEVERLVAYTKDNTPVTLNDVCFQPMAPANTNCTIMSVLNYFQNDPKNLNKTISDEDSFESYDYLNHLLACAENPYTIKSPLGLSCFSAFGAPVSPFVALGGFNSSNQHHTARGLVITFIINNQLKHTNNIKAQLWEKEFIAYLKNISHPNYTISFMAERSIEDEIERESESDAFTILISYMFMFGYVAFALGQYQVSNNNLATLLIHSKIMLGVAGVLIVALSVTASIGVYAFYGIPATMIVLEVQPFLVLAIGVDNIFIFVQAYQRMDTSLVEPLNVRMSRISGEVIPSMLLSSLSECLCFFLGSLSSMPAVKVFSLYAGLAIFFNFFLQITCFLAIFILDVRREENGRLEVLCCKQYPMEPDQQNNDGFLLHLFCDYFAPFILSKYVRIVVIFTFLSWLCSSLAVVSRLNVGFDQKMAVPENSYVLSHFKAMDRFLSVGPPVYFVVKGELDYNLIFDQNRISSGAGSSPLSLGAQIAHAAKWPERSYIAQPAMNWLDDYLDWLSPKGDPPCCRLFKNGSFCSANENSKECRPCDVVYEKGRPRSDLFYNYLEYFLKDIPGTKCAKGGHAAFASAVRLDTKEKIWVPASYFAAYHTVLKSSSDFINAMASARKLSDSIAKELNQNRKNRCAVEVFPYSVFYPFYEQYVTIKADACVQLILSLIAIFAVATVLLGLDPWSAMIIDITIASTLFNLIGLMHWWDIDFNAVSVVNLVMAAGISVEFCSHIMRAFTISIHRSRLERARIALATMGSSVSILYNVTFSFCFIFFLLLFQKGTEQSFI</sequence>
<keyword evidence="9" id="KW-0443">Lipid metabolism</keyword>
<feature type="transmembrane region" description="Helical" evidence="16">
    <location>
        <begin position="598"/>
        <end position="622"/>
    </location>
</feature>
<dbReference type="EMBL" id="UXUI01008101">
    <property type="protein sequence ID" value="VDD90496.1"/>
    <property type="molecule type" value="Genomic_DNA"/>
</dbReference>
<comment type="catalytic activity">
    <reaction evidence="15">
        <text>cholesterol(in) = cholesterol(out)</text>
        <dbReference type="Rhea" id="RHEA:39747"/>
        <dbReference type="ChEBI" id="CHEBI:16113"/>
    </reaction>
</comment>
<evidence type="ECO:0000256" key="8">
    <source>
        <dbReference type="ARBA" id="ARBA00023055"/>
    </source>
</evidence>
<evidence type="ECO:0000256" key="10">
    <source>
        <dbReference type="ARBA" id="ARBA00023136"/>
    </source>
</evidence>
<dbReference type="GO" id="GO:0012505">
    <property type="term" value="C:endomembrane system"/>
    <property type="evidence" value="ECO:0007669"/>
    <property type="project" value="UniProtKB-SubCell"/>
</dbReference>
<evidence type="ECO:0000256" key="2">
    <source>
        <dbReference type="ARBA" id="ARBA00005585"/>
    </source>
</evidence>
<protein>
    <submittedName>
        <fullName evidence="20">SSD domain-containing protein</fullName>
    </submittedName>
</protein>
<dbReference type="InterPro" id="IPR053958">
    <property type="entry name" value="HMGCR/SNAP/NPC1-like_SSD"/>
</dbReference>
<dbReference type="InterPro" id="IPR032190">
    <property type="entry name" value="NPC1_N"/>
</dbReference>
<evidence type="ECO:0000256" key="15">
    <source>
        <dbReference type="ARBA" id="ARBA00034049"/>
    </source>
</evidence>
<evidence type="ECO:0000313" key="18">
    <source>
        <dbReference type="EMBL" id="VDD90496.1"/>
    </source>
</evidence>
<dbReference type="Pfam" id="PF12349">
    <property type="entry name" value="Sterol-sensing"/>
    <property type="match status" value="1"/>
</dbReference>
<feature type="transmembrane region" description="Helical" evidence="16">
    <location>
        <begin position="288"/>
        <end position="310"/>
    </location>
</feature>
<evidence type="ECO:0000256" key="13">
    <source>
        <dbReference type="ARBA" id="ARBA00023180"/>
    </source>
</evidence>
<dbReference type="PANTHER" id="PTHR45727">
    <property type="entry name" value="NPC INTRACELLULAR CHOLESTEROL TRANSPORTER 1"/>
    <property type="match status" value="1"/>
</dbReference>
<evidence type="ECO:0000256" key="14">
    <source>
        <dbReference type="ARBA" id="ARBA00023221"/>
    </source>
</evidence>
<feature type="transmembrane region" description="Helical" evidence="16">
    <location>
        <begin position="705"/>
        <end position="727"/>
    </location>
</feature>
<feature type="transmembrane region" description="Helical" evidence="16">
    <location>
        <begin position="1094"/>
        <end position="1111"/>
    </location>
</feature>
<feature type="transmembrane region" description="Helical" evidence="16">
    <location>
        <begin position="774"/>
        <end position="794"/>
    </location>
</feature>
<evidence type="ECO:0000259" key="17">
    <source>
        <dbReference type="PROSITE" id="PS50156"/>
    </source>
</evidence>
<keyword evidence="6" id="KW-0732">Signal</keyword>
<evidence type="ECO:0000256" key="9">
    <source>
        <dbReference type="ARBA" id="ARBA00023098"/>
    </source>
</evidence>
<dbReference type="GO" id="GO:0030299">
    <property type="term" value="P:intestinal cholesterol absorption"/>
    <property type="evidence" value="ECO:0007669"/>
    <property type="project" value="TreeGrafter"/>
</dbReference>
<dbReference type="AlphaFoldDB" id="A0A0N4V5W7"/>
<evidence type="ECO:0000256" key="1">
    <source>
        <dbReference type="ARBA" id="ARBA00004127"/>
    </source>
</evidence>
<dbReference type="GO" id="GO:0005886">
    <property type="term" value="C:plasma membrane"/>
    <property type="evidence" value="ECO:0007669"/>
    <property type="project" value="TreeGrafter"/>
</dbReference>
<evidence type="ECO:0000256" key="7">
    <source>
        <dbReference type="ARBA" id="ARBA00022989"/>
    </source>
</evidence>
<dbReference type="Pfam" id="PF22314">
    <property type="entry name" value="NPC1_MLD"/>
    <property type="match status" value="1"/>
</dbReference>
<dbReference type="NCBIfam" id="TIGR00917">
    <property type="entry name" value="2A060601"/>
    <property type="match status" value="1"/>
</dbReference>
<keyword evidence="5 16" id="KW-0812">Transmembrane</keyword>
<dbReference type="GO" id="GO:0042632">
    <property type="term" value="P:cholesterol homeostasis"/>
    <property type="evidence" value="ECO:0007669"/>
    <property type="project" value="TreeGrafter"/>
</dbReference>
<evidence type="ECO:0000256" key="3">
    <source>
        <dbReference type="ARBA" id="ARBA00022448"/>
    </source>
</evidence>